<evidence type="ECO:0000313" key="2">
    <source>
        <dbReference type="Proteomes" id="UP001283361"/>
    </source>
</evidence>
<keyword evidence="2" id="KW-1185">Reference proteome</keyword>
<dbReference type="AlphaFoldDB" id="A0AAE1B2X5"/>
<reference evidence="1" key="1">
    <citation type="journal article" date="2023" name="G3 (Bethesda)">
        <title>A reference genome for the long-term kleptoplast-retaining sea slug Elysia crispata morphotype clarki.</title>
        <authorList>
            <person name="Eastman K.E."/>
            <person name="Pendleton A.L."/>
            <person name="Shaikh M.A."/>
            <person name="Suttiyut T."/>
            <person name="Ogas R."/>
            <person name="Tomko P."/>
            <person name="Gavelis G."/>
            <person name="Widhalm J.R."/>
            <person name="Wisecaver J.H."/>
        </authorList>
    </citation>
    <scope>NUCLEOTIDE SEQUENCE</scope>
    <source>
        <strain evidence="1">ECLA1</strain>
    </source>
</reference>
<dbReference type="EMBL" id="JAWDGP010000708">
    <property type="protein sequence ID" value="KAK3798190.1"/>
    <property type="molecule type" value="Genomic_DNA"/>
</dbReference>
<sequence>MLSPASIVRADGRMHNSQVRQAQAASTLSLFVYWEEFFALVPGPYILSGAPPGEGFQYLEEPCSAQVCRQDGSSLRSEVKAVYEASGKIINRKLRHRSPARWSFRSPRESDGHNHMPATGQQSGITATSVMFCYGTGTAGTSAPLLKIFFITHFPFPFGIAIRPQHFSPHGVYLVKRMISHATI</sequence>
<name>A0AAE1B2X5_9GAST</name>
<organism evidence="1 2">
    <name type="scientific">Elysia crispata</name>
    <name type="common">lettuce slug</name>
    <dbReference type="NCBI Taxonomy" id="231223"/>
    <lineage>
        <taxon>Eukaryota</taxon>
        <taxon>Metazoa</taxon>
        <taxon>Spiralia</taxon>
        <taxon>Lophotrochozoa</taxon>
        <taxon>Mollusca</taxon>
        <taxon>Gastropoda</taxon>
        <taxon>Heterobranchia</taxon>
        <taxon>Euthyneura</taxon>
        <taxon>Panpulmonata</taxon>
        <taxon>Sacoglossa</taxon>
        <taxon>Placobranchoidea</taxon>
        <taxon>Plakobranchidae</taxon>
        <taxon>Elysia</taxon>
    </lineage>
</organism>
<proteinExistence type="predicted"/>
<comment type="caution">
    <text evidence="1">The sequence shown here is derived from an EMBL/GenBank/DDBJ whole genome shotgun (WGS) entry which is preliminary data.</text>
</comment>
<evidence type="ECO:0000313" key="1">
    <source>
        <dbReference type="EMBL" id="KAK3798190.1"/>
    </source>
</evidence>
<dbReference type="Proteomes" id="UP001283361">
    <property type="component" value="Unassembled WGS sequence"/>
</dbReference>
<gene>
    <name evidence="1" type="ORF">RRG08_009512</name>
</gene>
<accession>A0AAE1B2X5</accession>
<protein>
    <submittedName>
        <fullName evidence="1">Uncharacterized protein</fullName>
    </submittedName>
</protein>